<dbReference type="EMBL" id="BRXU01000005">
    <property type="protein sequence ID" value="GLC51815.1"/>
    <property type="molecule type" value="Genomic_DNA"/>
</dbReference>
<accession>A0A9W6BHC0</accession>
<evidence type="ECO:0000256" key="1">
    <source>
        <dbReference type="SAM" id="MobiDB-lite"/>
    </source>
</evidence>
<protein>
    <submittedName>
        <fullName evidence="2">Ankyrin repeat and BTB/POZ domain-containing protein 1</fullName>
    </submittedName>
</protein>
<name>A0A9W6BHC0_9CHLO</name>
<sequence>MYKLFSLNVGLTAASGVVSRPRISNSSSSSLFPSSSSSSSSSSPSSDDDSAFQTLVSRGRAAVELRTASTTSTPATTFSRCSSSSGEGRGSGGGGGTGTYSLGLQEVLRLPTPISSVRCPVYEPTSSCVFFVANNHALVQLDSSGTVGLVAGNLYTQRAAGADGAAAGDGELAGIANSRTLTGDVIAK</sequence>
<comment type="caution">
    <text evidence="2">The sequence shown here is derived from an EMBL/GenBank/DDBJ whole genome shotgun (WGS) entry which is preliminary data.</text>
</comment>
<reference evidence="2 3" key="1">
    <citation type="journal article" date="2023" name="Commun. Biol.">
        <title>Reorganization of the ancestral sex-determining regions during the evolution of trioecy in Pleodorina starrii.</title>
        <authorList>
            <person name="Takahashi K."/>
            <person name="Suzuki S."/>
            <person name="Kawai-Toyooka H."/>
            <person name="Yamamoto K."/>
            <person name="Hamaji T."/>
            <person name="Ootsuki R."/>
            <person name="Yamaguchi H."/>
            <person name="Kawachi M."/>
            <person name="Higashiyama T."/>
            <person name="Nozaki H."/>
        </authorList>
    </citation>
    <scope>NUCLEOTIDE SEQUENCE [LARGE SCALE GENOMIC DNA]</scope>
    <source>
        <strain evidence="2 3">NIES-4479</strain>
    </source>
</reference>
<feature type="region of interest" description="Disordered" evidence="1">
    <location>
        <begin position="19"/>
        <end position="51"/>
    </location>
</feature>
<feature type="region of interest" description="Disordered" evidence="1">
    <location>
        <begin position="64"/>
        <end position="98"/>
    </location>
</feature>
<feature type="compositionally biased region" description="Gly residues" evidence="1">
    <location>
        <begin position="87"/>
        <end position="98"/>
    </location>
</feature>
<gene>
    <name evidence="2" type="primary">PLEST003525</name>
    <name evidence="2" type="ORF">PLESTB_000551400</name>
</gene>
<evidence type="ECO:0000313" key="3">
    <source>
        <dbReference type="Proteomes" id="UP001165080"/>
    </source>
</evidence>
<keyword evidence="3" id="KW-1185">Reference proteome</keyword>
<evidence type="ECO:0000313" key="2">
    <source>
        <dbReference type="EMBL" id="GLC51815.1"/>
    </source>
</evidence>
<organism evidence="2 3">
    <name type="scientific">Pleodorina starrii</name>
    <dbReference type="NCBI Taxonomy" id="330485"/>
    <lineage>
        <taxon>Eukaryota</taxon>
        <taxon>Viridiplantae</taxon>
        <taxon>Chlorophyta</taxon>
        <taxon>core chlorophytes</taxon>
        <taxon>Chlorophyceae</taxon>
        <taxon>CS clade</taxon>
        <taxon>Chlamydomonadales</taxon>
        <taxon>Volvocaceae</taxon>
        <taxon>Pleodorina</taxon>
    </lineage>
</organism>
<feature type="compositionally biased region" description="Low complexity" evidence="1">
    <location>
        <begin position="67"/>
        <end position="86"/>
    </location>
</feature>
<proteinExistence type="predicted"/>
<dbReference type="AlphaFoldDB" id="A0A9W6BHC0"/>
<dbReference type="Proteomes" id="UP001165080">
    <property type="component" value="Unassembled WGS sequence"/>
</dbReference>
<feature type="compositionally biased region" description="Low complexity" evidence="1">
    <location>
        <begin position="24"/>
        <end position="45"/>
    </location>
</feature>